<name>A0A8H6YZ91_9AGAR</name>
<feature type="transmembrane region" description="Helical" evidence="2">
    <location>
        <begin position="130"/>
        <end position="149"/>
    </location>
</feature>
<evidence type="ECO:0000256" key="1">
    <source>
        <dbReference type="SAM" id="MobiDB-lite"/>
    </source>
</evidence>
<dbReference type="EMBL" id="JACAZH010000005">
    <property type="protein sequence ID" value="KAF7368009.1"/>
    <property type="molecule type" value="Genomic_DNA"/>
</dbReference>
<dbReference type="Proteomes" id="UP000623467">
    <property type="component" value="Unassembled WGS sequence"/>
</dbReference>
<accession>A0A8H6YZ91</accession>
<keyword evidence="2" id="KW-0812">Transmembrane</keyword>
<evidence type="ECO:0000313" key="3">
    <source>
        <dbReference type="EMBL" id="KAF7368009.1"/>
    </source>
</evidence>
<comment type="caution">
    <text evidence="3">The sequence shown here is derived from an EMBL/GenBank/DDBJ whole genome shotgun (WGS) entry which is preliminary data.</text>
</comment>
<dbReference type="OrthoDB" id="3354175at2759"/>
<proteinExistence type="predicted"/>
<feature type="transmembrane region" description="Helical" evidence="2">
    <location>
        <begin position="51"/>
        <end position="68"/>
    </location>
</feature>
<gene>
    <name evidence="3" type="ORF">MSAN_00866700</name>
</gene>
<organism evidence="3 4">
    <name type="scientific">Mycena sanguinolenta</name>
    <dbReference type="NCBI Taxonomy" id="230812"/>
    <lineage>
        <taxon>Eukaryota</taxon>
        <taxon>Fungi</taxon>
        <taxon>Dikarya</taxon>
        <taxon>Basidiomycota</taxon>
        <taxon>Agaricomycotina</taxon>
        <taxon>Agaricomycetes</taxon>
        <taxon>Agaricomycetidae</taxon>
        <taxon>Agaricales</taxon>
        <taxon>Marasmiineae</taxon>
        <taxon>Mycenaceae</taxon>
        <taxon>Mycena</taxon>
    </lineage>
</organism>
<protein>
    <submittedName>
        <fullName evidence="3">Uncharacterized protein</fullName>
    </submittedName>
</protein>
<feature type="transmembrane region" description="Helical" evidence="2">
    <location>
        <begin position="211"/>
        <end position="236"/>
    </location>
</feature>
<feature type="transmembrane region" description="Helical" evidence="2">
    <location>
        <begin position="242"/>
        <end position="265"/>
    </location>
</feature>
<reference evidence="3" key="1">
    <citation type="submission" date="2020-05" db="EMBL/GenBank/DDBJ databases">
        <title>Mycena genomes resolve the evolution of fungal bioluminescence.</title>
        <authorList>
            <person name="Tsai I.J."/>
        </authorList>
    </citation>
    <scope>NUCLEOTIDE SEQUENCE</scope>
    <source>
        <strain evidence="3">160909Yilan</strain>
    </source>
</reference>
<feature type="transmembrane region" description="Helical" evidence="2">
    <location>
        <begin position="169"/>
        <end position="190"/>
    </location>
</feature>
<dbReference type="AlphaFoldDB" id="A0A8H6YZ91"/>
<sequence>MVDVQFLPGDKAGLLSTVLESLLYGFSLLMFIATLVILLRGQTWAQVNKPMVIVACCLFILSTIHLAVDISRLNIGLILDRDTYPGGPAAFFANPSENTFVFKNAVYGFQTVLGDGVVIYRCYKVWKSLWVIIFPCMLWIVTAAGSVYSCTRPASTDTADIFVMQLGQWITSFYSMTFSCNLVATVLLATRLYMIHQSVRNSCAGNGRMMGIVMITVDAGALYSMTLLAALITFALKTNGQYVVLDMVTPIISIAFYMVIVRVGIATHNNSRSKRRNRTTSRVQMSCQDHLGGRLGSKPMHVHIQVEQETESGLCSPEKREDPDDLPMEAYQAV</sequence>
<keyword evidence="2" id="KW-1133">Transmembrane helix</keyword>
<evidence type="ECO:0000313" key="4">
    <source>
        <dbReference type="Proteomes" id="UP000623467"/>
    </source>
</evidence>
<keyword evidence="2" id="KW-0472">Membrane</keyword>
<evidence type="ECO:0000256" key="2">
    <source>
        <dbReference type="SAM" id="Phobius"/>
    </source>
</evidence>
<feature type="region of interest" description="Disordered" evidence="1">
    <location>
        <begin position="307"/>
        <end position="334"/>
    </location>
</feature>
<feature type="transmembrane region" description="Helical" evidence="2">
    <location>
        <begin position="22"/>
        <end position="39"/>
    </location>
</feature>
<keyword evidence="4" id="KW-1185">Reference proteome</keyword>